<dbReference type="PROSITE" id="PS50111">
    <property type="entry name" value="CHEMOTAXIS_TRANSDUC_2"/>
    <property type="match status" value="1"/>
</dbReference>
<dbReference type="InterPro" id="IPR004089">
    <property type="entry name" value="MCPsignal_dom"/>
</dbReference>
<feature type="transmembrane region" description="Helical" evidence="3">
    <location>
        <begin position="20"/>
        <end position="38"/>
    </location>
</feature>
<feature type="transmembrane region" description="Helical" evidence="3">
    <location>
        <begin position="115"/>
        <end position="135"/>
    </location>
</feature>
<protein>
    <submittedName>
        <fullName evidence="5">Methyl-accepting chemotaxis protein</fullName>
    </submittedName>
</protein>
<dbReference type="AlphaFoldDB" id="A0A285CLN4"/>
<evidence type="ECO:0000313" key="6">
    <source>
        <dbReference type="Proteomes" id="UP000219546"/>
    </source>
</evidence>
<evidence type="ECO:0000313" key="5">
    <source>
        <dbReference type="EMBL" id="SNX67968.1"/>
    </source>
</evidence>
<dbReference type="Pfam" id="PF00015">
    <property type="entry name" value="MCPsignal"/>
    <property type="match status" value="1"/>
</dbReference>
<keyword evidence="1 2" id="KW-0807">Transducer</keyword>
<dbReference type="SMART" id="SM00283">
    <property type="entry name" value="MA"/>
    <property type="match status" value="1"/>
</dbReference>
<dbReference type="Proteomes" id="UP000219546">
    <property type="component" value="Unassembled WGS sequence"/>
</dbReference>
<keyword evidence="3" id="KW-0812">Transmembrane</keyword>
<dbReference type="OrthoDB" id="242546at2"/>
<keyword evidence="3" id="KW-1133">Transmembrane helix</keyword>
<feature type="transmembrane region" description="Helical" evidence="3">
    <location>
        <begin position="147"/>
        <end position="169"/>
    </location>
</feature>
<evidence type="ECO:0000259" key="4">
    <source>
        <dbReference type="PROSITE" id="PS50111"/>
    </source>
</evidence>
<gene>
    <name evidence="5" type="ORF">SAMN05877753_102173</name>
</gene>
<dbReference type="GO" id="GO:0007165">
    <property type="term" value="P:signal transduction"/>
    <property type="evidence" value="ECO:0007669"/>
    <property type="project" value="UniProtKB-KW"/>
</dbReference>
<keyword evidence="6" id="KW-1185">Reference proteome</keyword>
<dbReference type="SUPFAM" id="SSF58104">
    <property type="entry name" value="Methyl-accepting chemotaxis protein (MCP) signaling domain"/>
    <property type="match status" value="1"/>
</dbReference>
<feature type="domain" description="Methyl-accepting transducer" evidence="4">
    <location>
        <begin position="211"/>
        <end position="461"/>
    </location>
</feature>
<sequence>MGQSIQTIYEEDLRRKNSLVVKATLLSVILATVVDIAMGKDLALILSILIGGGIGNGIIACLHNLRKWEKSIPYLAIILVYVVLYIIMENSVSATAYFLLFFGLGTAAIYMNKSLLLFSASVGYLCISLFTYAHADELPLEFKNYVTIYLLYGLISILLIYQFTLSSLFQKQLSQLQQETFALNEREQKVKEKVLFSAKKLLDMMKNVQTQSELTLHSAKEINLSISEISSGIQTQSNSSGIIIQSIEKATNEVEHMKTYASQLDAEAEESVQLTMAGEKKMIELEENIYQSSSSMKKAESHINHLRQQAELVQISAKSIQKIAEQTNLLALNASIEAARAGEAGKGFAVVAEEVRKLAETSNTTTKEISKSLTAIVEETVASEELVGETARQLESSVQSVSDAGSVFKLLKQRIGSLKHHLEGYEELASTVHGSSIEVEETVAELSAVLEEINESLQTISHVIENQTSENENMFDLVEKANQSLDELLSLSNKE</sequence>
<organism evidence="5 6">
    <name type="scientific">Bacillus oleivorans</name>
    <dbReference type="NCBI Taxonomy" id="1448271"/>
    <lineage>
        <taxon>Bacteria</taxon>
        <taxon>Bacillati</taxon>
        <taxon>Bacillota</taxon>
        <taxon>Bacilli</taxon>
        <taxon>Bacillales</taxon>
        <taxon>Bacillaceae</taxon>
        <taxon>Bacillus</taxon>
    </lineage>
</organism>
<name>A0A285CLN4_9BACI</name>
<feature type="transmembrane region" description="Helical" evidence="3">
    <location>
        <begin position="94"/>
        <end position="110"/>
    </location>
</feature>
<proteinExistence type="predicted"/>
<dbReference type="GO" id="GO:0016020">
    <property type="term" value="C:membrane"/>
    <property type="evidence" value="ECO:0007669"/>
    <property type="project" value="InterPro"/>
</dbReference>
<feature type="transmembrane region" description="Helical" evidence="3">
    <location>
        <begin position="72"/>
        <end position="88"/>
    </location>
</feature>
<keyword evidence="3" id="KW-0472">Membrane</keyword>
<feature type="transmembrane region" description="Helical" evidence="3">
    <location>
        <begin position="44"/>
        <end position="65"/>
    </location>
</feature>
<dbReference type="PANTHER" id="PTHR32089">
    <property type="entry name" value="METHYL-ACCEPTING CHEMOTAXIS PROTEIN MCPB"/>
    <property type="match status" value="1"/>
</dbReference>
<evidence type="ECO:0000256" key="3">
    <source>
        <dbReference type="SAM" id="Phobius"/>
    </source>
</evidence>
<dbReference type="Gene3D" id="1.10.287.950">
    <property type="entry name" value="Methyl-accepting chemotaxis protein"/>
    <property type="match status" value="1"/>
</dbReference>
<evidence type="ECO:0000256" key="2">
    <source>
        <dbReference type="PROSITE-ProRule" id="PRU00284"/>
    </source>
</evidence>
<accession>A0A285CLN4</accession>
<reference evidence="5 6" key="1">
    <citation type="submission" date="2017-08" db="EMBL/GenBank/DDBJ databases">
        <authorList>
            <person name="de Groot N.N."/>
        </authorList>
    </citation>
    <scope>NUCLEOTIDE SEQUENCE [LARGE SCALE GENOMIC DNA]</scope>
    <source>
        <strain evidence="5 6">JC228</strain>
    </source>
</reference>
<dbReference type="PANTHER" id="PTHR32089:SF112">
    <property type="entry name" value="LYSOZYME-LIKE PROTEIN-RELATED"/>
    <property type="match status" value="1"/>
</dbReference>
<evidence type="ECO:0000256" key="1">
    <source>
        <dbReference type="ARBA" id="ARBA00023224"/>
    </source>
</evidence>
<dbReference type="EMBL" id="OAOP01000002">
    <property type="protein sequence ID" value="SNX67968.1"/>
    <property type="molecule type" value="Genomic_DNA"/>
</dbReference>